<gene>
    <name evidence="1" type="ORF">SAMN04490355_104612</name>
</gene>
<dbReference type="OrthoDB" id="9795264at2"/>
<organism evidence="1 2">
    <name type="scientific">Pelosinus propionicus DSM 13327</name>
    <dbReference type="NCBI Taxonomy" id="1123291"/>
    <lineage>
        <taxon>Bacteria</taxon>
        <taxon>Bacillati</taxon>
        <taxon>Bacillota</taxon>
        <taxon>Negativicutes</taxon>
        <taxon>Selenomonadales</taxon>
        <taxon>Sporomusaceae</taxon>
        <taxon>Pelosinus</taxon>
    </lineage>
</organism>
<evidence type="ECO:0000313" key="1">
    <source>
        <dbReference type="EMBL" id="SFM14399.1"/>
    </source>
</evidence>
<accession>A0A1I4NFZ7</accession>
<reference evidence="2" key="1">
    <citation type="submission" date="2016-10" db="EMBL/GenBank/DDBJ databases">
        <authorList>
            <person name="Varghese N."/>
            <person name="Submissions S."/>
        </authorList>
    </citation>
    <scope>NUCLEOTIDE SEQUENCE [LARGE SCALE GENOMIC DNA]</scope>
    <source>
        <strain evidence="2">DSM 13327</strain>
    </source>
</reference>
<dbReference type="AlphaFoldDB" id="A0A1I4NFZ7"/>
<dbReference type="Pfam" id="PF11148">
    <property type="entry name" value="DUF2922"/>
    <property type="match status" value="1"/>
</dbReference>
<keyword evidence="2" id="KW-1185">Reference proteome</keyword>
<name>A0A1I4NFZ7_9FIRM</name>
<dbReference type="EMBL" id="FOTS01000046">
    <property type="protein sequence ID" value="SFM14399.1"/>
    <property type="molecule type" value="Genomic_DNA"/>
</dbReference>
<evidence type="ECO:0000313" key="2">
    <source>
        <dbReference type="Proteomes" id="UP000199520"/>
    </source>
</evidence>
<dbReference type="RefSeq" id="WP_090941629.1">
    <property type="nucleotide sequence ID" value="NZ_FOTS01000046.1"/>
</dbReference>
<sequence length="70" mass="7612">MAKTLDMVFRSDGGKEVTLSIADPKENLTLAEVKTVMEDIIAKKVFESKTGDLSQIVEARINSKDTAVLA</sequence>
<proteinExistence type="predicted"/>
<dbReference type="STRING" id="1123291.SAMN04490355_104612"/>
<protein>
    <recommendedName>
        <fullName evidence="3">DUF2922 domain-containing protein</fullName>
    </recommendedName>
</protein>
<evidence type="ECO:0008006" key="3">
    <source>
        <dbReference type="Google" id="ProtNLM"/>
    </source>
</evidence>
<dbReference type="InterPro" id="IPR021321">
    <property type="entry name" value="DUF2922"/>
</dbReference>
<dbReference type="Proteomes" id="UP000199520">
    <property type="component" value="Unassembled WGS sequence"/>
</dbReference>